<dbReference type="InterPro" id="IPR029865">
    <property type="entry name" value="KIAA0319-like"/>
</dbReference>
<dbReference type="PANTHER" id="PTHR46182">
    <property type="entry name" value="FI19480P1"/>
    <property type="match status" value="1"/>
</dbReference>
<sequence length="718" mass="73710">MGWIVLSTGVAYALPLAGIGGFTITAEQVTADNLLLYPGNGDTSELDSYPQTITELQETTLEDLTLTKTIDLGSTPGLSGKMQISFVSTGNTSGSSVVLKSSVLRSEEATFNDFSIKEMESPDAFGQFEIASNGSVTLEGVGSQPVQIRAHYLATNSISVPGSKLVACYDPDSDGDFEYGSCATTQPDWGMDEDIGGNQAPTPAPEASPNPIVVNETVTFDASASYDADGSISSYEWTFDDGTTSTNVTTSQTYSTPANYTVDLTVTDDDGATATETVTVTVESKDPEARPTANRTSALVGDAIAFDGTNSSDPDGSIVSYEWNFSDGGKNLTGPTVTHSFDAAGTYEVNLTVTDDDNITDREEVFITVDENTAPTANATANRTSVIAGDAIAFDGTNSSDSDGSISSYEWAFGDNSTATGPNVTHAYSSSGNYTATLTVTDDKGATATDTVEITVGANSSPTASATANRTSVDTGDTISFDGSGSSDSDGSISSYEWAFGDNSTATGANVTHAYSSSGNYTATLTVTDDKGATDSDTVEITVGANSAPTASATANQTTVTTSDTISFDGTGSSDSDGSISTYEWDFGDNTTTTGATPTYSYDATGNYTATLTVTDDDGATATDTLGITVESNAAPTANATANQTTATVNETIAFDGTGSSDSDGSISTYEWDFGDGTTTTGATPTHAYSSTGNYTVALTVTDDDGATATATIEISIT</sequence>
<feature type="domain" description="PKD" evidence="2">
    <location>
        <begin position="636"/>
        <end position="718"/>
    </location>
</feature>
<protein>
    <submittedName>
        <fullName evidence="3">PKD domain-containing protein</fullName>
    </submittedName>
</protein>
<accession>A0ABD6CDC1</accession>
<comment type="caution">
    <text evidence="3">The sequence shown here is derived from an EMBL/GenBank/DDBJ whole genome shotgun (WGS) entry which is preliminary data.</text>
</comment>
<evidence type="ECO:0000256" key="1">
    <source>
        <dbReference type="SAM" id="MobiDB-lite"/>
    </source>
</evidence>
<feature type="domain" description="PKD" evidence="2">
    <location>
        <begin position="549"/>
        <end position="637"/>
    </location>
</feature>
<feature type="domain" description="PKD" evidence="2">
    <location>
        <begin position="462"/>
        <end position="548"/>
    </location>
</feature>
<feature type="domain" description="PKD" evidence="2">
    <location>
        <begin position="287"/>
        <end position="374"/>
    </location>
</feature>
<reference evidence="3 4" key="1">
    <citation type="journal article" date="2019" name="Int. J. Syst. Evol. Microbiol.">
        <title>The Global Catalogue of Microorganisms (GCM) 10K type strain sequencing project: providing services to taxonomists for standard genome sequencing and annotation.</title>
        <authorList>
            <consortium name="The Broad Institute Genomics Platform"/>
            <consortium name="The Broad Institute Genome Sequencing Center for Infectious Disease"/>
            <person name="Wu L."/>
            <person name="Ma J."/>
        </authorList>
    </citation>
    <scope>NUCLEOTIDE SEQUENCE [LARGE SCALE GENOMIC DNA]</scope>
    <source>
        <strain evidence="3 4">CGMCC 1.12125</strain>
    </source>
</reference>
<dbReference type="PROSITE" id="PS50093">
    <property type="entry name" value="PKD"/>
    <property type="match status" value="6"/>
</dbReference>
<dbReference type="Proteomes" id="UP001597119">
    <property type="component" value="Unassembled WGS sequence"/>
</dbReference>
<keyword evidence="4" id="KW-1185">Reference proteome</keyword>
<evidence type="ECO:0000313" key="3">
    <source>
        <dbReference type="EMBL" id="MFD1587793.1"/>
    </source>
</evidence>
<dbReference type="SUPFAM" id="SSF49299">
    <property type="entry name" value="PKD domain"/>
    <property type="match status" value="6"/>
</dbReference>
<dbReference type="Gene3D" id="2.60.40.10">
    <property type="entry name" value="Immunoglobulins"/>
    <property type="match status" value="6"/>
</dbReference>
<dbReference type="PANTHER" id="PTHR46182:SF2">
    <property type="entry name" value="FI19480P1"/>
    <property type="match status" value="1"/>
</dbReference>
<name>A0ABD6CDC1_9EURY</name>
<proteinExistence type="predicted"/>
<dbReference type="InterPro" id="IPR000601">
    <property type="entry name" value="PKD_dom"/>
</dbReference>
<dbReference type="AlphaFoldDB" id="A0ABD6CDC1"/>
<feature type="domain" description="PKD" evidence="2">
    <location>
        <begin position="375"/>
        <end position="463"/>
    </location>
</feature>
<gene>
    <name evidence="3" type="ORF">ACFR9U_12430</name>
</gene>
<organism evidence="3 4">
    <name type="scientific">Halorientalis brevis</name>
    <dbReference type="NCBI Taxonomy" id="1126241"/>
    <lineage>
        <taxon>Archaea</taxon>
        <taxon>Methanobacteriati</taxon>
        <taxon>Methanobacteriota</taxon>
        <taxon>Stenosarchaea group</taxon>
        <taxon>Halobacteria</taxon>
        <taxon>Halobacteriales</taxon>
        <taxon>Haloarculaceae</taxon>
        <taxon>Halorientalis</taxon>
    </lineage>
</organism>
<dbReference type="CDD" id="cd00146">
    <property type="entry name" value="PKD"/>
    <property type="match status" value="6"/>
</dbReference>
<dbReference type="InterPro" id="IPR013783">
    <property type="entry name" value="Ig-like_fold"/>
</dbReference>
<dbReference type="SMART" id="SM00089">
    <property type="entry name" value="PKD"/>
    <property type="match status" value="6"/>
</dbReference>
<evidence type="ECO:0000313" key="4">
    <source>
        <dbReference type="Proteomes" id="UP001597119"/>
    </source>
</evidence>
<evidence type="ECO:0000259" key="2">
    <source>
        <dbReference type="PROSITE" id="PS50093"/>
    </source>
</evidence>
<dbReference type="EMBL" id="JBHUDJ010000006">
    <property type="protein sequence ID" value="MFD1587793.1"/>
    <property type="molecule type" value="Genomic_DNA"/>
</dbReference>
<dbReference type="InterPro" id="IPR035986">
    <property type="entry name" value="PKD_dom_sf"/>
</dbReference>
<feature type="domain" description="PKD" evidence="2">
    <location>
        <begin position="201"/>
        <end position="283"/>
    </location>
</feature>
<feature type="region of interest" description="Disordered" evidence="1">
    <location>
        <begin position="461"/>
        <end position="489"/>
    </location>
</feature>
<dbReference type="InterPro" id="IPR022409">
    <property type="entry name" value="PKD/Chitinase_dom"/>
</dbReference>
<dbReference type="Pfam" id="PF18911">
    <property type="entry name" value="PKD_4"/>
    <property type="match status" value="6"/>
</dbReference>